<protein>
    <submittedName>
        <fullName evidence="2">Uncharacterized protein</fullName>
    </submittedName>
</protein>
<proteinExistence type="predicted"/>
<feature type="compositionally biased region" description="Low complexity" evidence="1">
    <location>
        <begin position="216"/>
        <end position="228"/>
    </location>
</feature>
<reference evidence="2 3" key="1">
    <citation type="journal article" date="2010" name="Proc. Natl. Acad. Sci. U.S.A.">
        <title>Insights into evolution of multicellular fungi from the assembled chromosomes of the mushroom Coprinopsis cinerea (Coprinus cinereus).</title>
        <authorList>
            <person name="Stajich J.E."/>
            <person name="Wilke S.K."/>
            <person name="Ahren D."/>
            <person name="Au C.H."/>
            <person name="Birren B.W."/>
            <person name="Borodovsky M."/>
            <person name="Burns C."/>
            <person name="Canback B."/>
            <person name="Casselton L.A."/>
            <person name="Cheng C.K."/>
            <person name="Deng J."/>
            <person name="Dietrich F.S."/>
            <person name="Fargo D.C."/>
            <person name="Farman M.L."/>
            <person name="Gathman A.C."/>
            <person name="Goldberg J."/>
            <person name="Guigo R."/>
            <person name="Hoegger P.J."/>
            <person name="Hooker J.B."/>
            <person name="Huggins A."/>
            <person name="James T.Y."/>
            <person name="Kamada T."/>
            <person name="Kilaru S."/>
            <person name="Kodira C."/>
            <person name="Kues U."/>
            <person name="Kupfer D."/>
            <person name="Kwan H.S."/>
            <person name="Lomsadze A."/>
            <person name="Li W."/>
            <person name="Lilly W.W."/>
            <person name="Ma L.J."/>
            <person name="Mackey A.J."/>
            <person name="Manning G."/>
            <person name="Martin F."/>
            <person name="Muraguchi H."/>
            <person name="Natvig D.O."/>
            <person name="Palmerini H."/>
            <person name="Ramesh M.A."/>
            <person name="Rehmeyer C.J."/>
            <person name="Roe B.A."/>
            <person name="Shenoy N."/>
            <person name="Stanke M."/>
            <person name="Ter-Hovhannisyan V."/>
            <person name="Tunlid A."/>
            <person name="Velagapudi R."/>
            <person name="Vision T.J."/>
            <person name="Zeng Q."/>
            <person name="Zolan M.E."/>
            <person name="Pukkila P.J."/>
        </authorList>
    </citation>
    <scope>NUCLEOTIDE SEQUENCE [LARGE SCALE GENOMIC DNA]</scope>
    <source>
        <strain evidence="3">Okayama-7 / 130 / ATCC MYA-4618 / FGSC 9003</strain>
    </source>
</reference>
<gene>
    <name evidence="2" type="ORF">CC1G_04951</name>
</gene>
<feature type="region of interest" description="Disordered" evidence="1">
    <location>
        <begin position="61"/>
        <end position="117"/>
    </location>
</feature>
<dbReference type="KEGG" id="cci:CC1G_04951"/>
<dbReference type="EMBL" id="AACS02000002">
    <property type="protein sequence ID" value="EAU80841.2"/>
    <property type="molecule type" value="Genomic_DNA"/>
</dbReference>
<dbReference type="InParanoid" id="A8PFN9"/>
<dbReference type="VEuPathDB" id="FungiDB:CC1G_04951"/>
<keyword evidence="3" id="KW-1185">Reference proteome</keyword>
<dbReference type="STRING" id="240176.A8PFN9"/>
<evidence type="ECO:0000313" key="2">
    <source>
        <dbReference type="EMBL" id="EAU80841.2"/>
    </source>
</evidence>
<evidence type="ECO:0000256" key="1">
    <source>
        <dbReference type="SAM" id="MobiDB-lite"/>
    </source>
</evidence>
<comment type="caution">
    <text evidence="2">The sequence shown here is derived from an EMBL/GenBank/DDBJ whole genome shotgun (WGS) entry which is preliminary data.</text>
</comment>
<feature type="region of interest" description="Disordered" evidence="1">
    <location>
        <begin position="214"/>
        <end position="283"/>
    </location>
</feature>
<feature type="compositionally biased region" description="Low complexity" evidence="1">
    <location>
        <begin position="234"/>
        <end position="249"/>
    </location>
</feature>
<dbReference type="AlphaFoldDB" id="A8PFN9"/>
<dbReference type="OMA" id="NAHYYTH"/>
<dbReference type="HOGENOM" id="CLU_811365_0_0_1"/>
<organism evidence="2 3">
    <name type="scientific">Coprinopsis cinerea (strain Okayama-7 / 130 / ATCC MYA-4618 / FGSC 9003)</name>
    <name type="common">Inky cap fungus</name>
    <name type="synonym">Hormographiella aspergillata</name>
    <dbReference type="NCBI Taxonomy" id="240176"/>
    <lineage>
        <taxon>Eukaryota</taxon>
        <taxon>Fungi</taxon>
        <taxon>Dikarya</taxon>
        <taxon>Basidiomycota</taxon>
        <taxon>Agaricomycotina</taxon>
        <taxon>Agaricomycetes</taxon>
        <taxon>Agaricomycetidae</taxon>
        <taxon>Agaricales</taxon>
        <taxon>Agaricineae</taxon>
        <taxon>Psathyrellaceae</taxon>
        <taxon>Coprinopsis</taxon>
    </lineage>
</organism>
<dbReference type="RefSeq" id="XP_001841107.2">
    <property type="nucleotide sequence ID" value="XM_001841055.2"/>
</dbReference>
<dbReference type="GeneID" id="6017778"/>
<name>A8PFN9_COPC7</name>
<accession>A8PFN9</accession>
<sequence>MAAVAVSAASPAHHYIRTIHTSFTVAHPNPWAARSSAAHSSPLLSSNHANLPLYASQPLGAAGHHVQHQQPLKYNHQPPSSTSPSPPACGRRRAYAFRAPSVTAPTPRKSYKFDPFADEPTTPVPTLSTLASLSVPPTPKLAPAALPQRRATSPGLYNHQLHQQQRRSVGGGYVAPAPRRQGLDNGNGDIWRGFPSPIPRTRTLSYEIEEYDYEIPSSSSPSLRTTPLTPKPTTPVRASPAPTTTARRSPSPPSTLNPASPVFTPSRPLARTPSPPTPAPPVTYASTKAGMLNDKDAKARLVAGILLNRVHVSKPMRRRPVLGSEKRPYVPSGLSNVIACAA</sequence>
<dbReference type="Proteomes" id="UP000001861">
    <property type="component" value="Unassembled WGS sequence"/>
</dbReference>
<dbReference type="OrthoDB" id="2668396at2759"/>
<evidence type="ECO:0000313" key="3">
    <source>
        <dbReference type="Proteomes" id="UP000001861"/>
    </source>
</evidence>